<dbReference type="InterPro" id="IPR012337">
    <property type="entry name" value="RNaseH-like_sf"/>
</dbReference>
<dbReference type="InterPro" id="IPR040676">
    <property type="entry name" value="DUF5641"/>
</dbReference>
<dbReference type="PROSITE" id="PS00141">
    <property type="entry name" value="ASP_PROTEASE"/>
    <property type="match status" value="1"/>
</dbReference>
<dbReference type="Pfam" id="PF17921">
    <property type="entry name" value="Integrase_H2C2"/>
    <property type="match status" value="1"/>
</dbReference>
<dbReference type="Pfam" id="PF05585">
    <property type="entry name" value="DUF1758"/>
    <property type="match status" value="1"/>
</dbReference>
<evidence type="ECO:0000256" key="4">
    <source>
        <dbReference type="ARBA" id="ARBA00022759"/>
    </source>
</evidence>
<dbReference type="Pfam" id="PF18701">
    <property type="entry name" value="DUF5641"/>
    <property type="match status" value="1"/>
</dbReference>
<dbReference type="Gene3D" id="1.10.340.70">
    <property type="match status" value="1"/>
</dbReference>
<keyword evidence="10" id="KW-1185">Reference proteome</keyword>
<feature type="compositionally biased region" description="Basic and acidic residues" evidence="7">
    <location>
        <begin position="62"/>
        <end position="76"/>
    </location>
</feature>
<keyword evidence="3" id="KW-0540">Nuclease</keyword>
<feature type="region of interest" description="Disordered" evidence="7">
    <location>
        <begin position="1"/>
        <end position="91"/>
    </location>
</feature>
<evidence type="ECO:0000259" key="8">
    <source>
        <dbReference type="PROSITE" id="PS50994"/>
    </source>
</evidence>
<dbReference type="Gene3D" id="3.30.420.10">
    <property type="entry name" value="Ribonuclease H-like superfamily/Ribonuclease H"/>
    <property type="match status" value="1"/>
</dbReference>
<proteinExistence type="predicted"/>
<dbReference type="SUPFAM" id="SSF53098">
    <property type="entry name" value="Ribonuclease H-like"/>
    <property type="match status" value="1"/>
</dbReference>
<evidence type="ECO:0000256" key="5">
    <source>
        <dbReference type="ARBA" id="ARBA00022801"/>
    </source>
</evidence>
<evidence type="ECO:0000256" key="3">
    <source>
        <dbReference type="ARBA" id="ARBA00022722"/>
    </source>
</evidence>
<reference evidence="9 10" key="1">
    <citation type="submission" date="2022-01" db="EMBL/GenBank/DDBJ databases">
        <title>A chromosomal length assembly of Cordylochernes scorpioides.</title>
        <authorList>
            <person name="Zeh D."/>
            <person name="Zeh J."/>
        </authorList>
    </citation>
    <scope>NUCLEOTIDE SEQUENCE [LARGE SCALE GENOMIC DNA]</scope>
    <source>
        <strain evidence="9">IN4F17</strain>
        <tissue evidence="9">Whole Body</tissue>
    </source>
</reference>
<organism evidence="9 10">
    <name type="scientific">Cordylochernes scorpioides</name>
    <dbReference type="NCBI Taxonomy" id="51811"/>
    <lineage>
        <taxon>Eukaryota</taxon>
        <taxon>Metazoa</taxon>
        <taxon>Ecdysozoa</taxon>
        <taxon>Arthropoda</taxon>
        <taxon>Chelicerata</taxon>
        <taxon>Arachnida</taxon>
        <taxon>Pseudoscorpiones</taxon>
        <taxon>Cheliferoidea</taxon>
        <taxon>Chernetidae</taxon>
        <taxon>Cordylochernes</taxon>
    </lineage>
</organism>
<dbReference type="InterPro" id="IPR008737">
    <property type="entry name" value="DUF1758"/>
</dbReference>
<dbReference type="PANTHER" id="PTHR47331:SF1">
    <property type="entry name" value="GAG-LIKE PROTEIN"/>
    <property type="match status" value="1"/>
</dbReference>
<dbReference type="SUPFAM" id="SSF50630">
    <property type="entry name" value="Acid proteases"/>
    <property type="match status" value="1"/>
</dbReference>
<dbReference type="Proteomes" id="UP001235939">
    <property type="component" value="Chromosome 02"/>
</dbReference>
<dbReference type="Gene3D" id="2.40.70.10">
    <property type="entry name" value="Acid Proteases"/>
    <property type="match status" value="1"/>
</dbReference>
<feature type="domain" description="Integrase catalytic" evidence="8">
    <location>
        <begin position="744"/>
        <end position="934"/>
    </location>
</feature>
<dbReference type="EMBL" id="CP092864">
    <property type="protein sequence ID" value="UYV63553.1"/>
    <property type="molecule type" value="Genomic_DNA"/>
</dbReference>
<evidence type="ECO:0000313" key="10">
    <source>
        <dbReference type="Proteomes" id="UP001235939"/>
    </source>
</evidence>
<name>A0ABY6K6R4_9ARAC</name>
<dbReference type="CDD" id="cd00303">
    <property type="entry name" value="retropepsin_like"/>
    <property type="match status" value="1"/>
</dbReference>
<feature type="compositionally biased region" description="Polar residues" evidence="7">
    <location>
        <begin position="1"/>
        <end position="18"/>
    </location>
</feature>
<evidence type="ECO:0000256" key="7">
    <source>
        <dbReference type="SAM" id="MobiDB-lite"/>
    </source>
</evidence>
<dbReference type="InterPro" id="IPR041588">
    <property type="entry name" value="Integrase_H2C2"/>
</dbReference>
<evidence type="ECO:0000256" key="2">
    <source>
        <dbReference type="ARBA" id="ARBA00022695"/>
    </source>
</evidence>
<keyword evidence="2" id="KW-0548">Nucleotidyltransferase</keyword>
<protein>
    <recommendedName>
        <fullName evidence="8">Integrase catalytic domain-containing protein</fullName>
    </recommendedName>
</protein>
<gene>
    <name evidence="9" type="ORF">LAZ67_2004637</name>
</gene>
<evidence type="ECO:0000256" key="1">
    <source>
        <dbReference type="ARBA" id="ARBA00022679"/>
    </source>
</evidence>
<dbReference type="InterPro" id="IPR021109">
    <property type="entry name" value="Peptidase_aspartic_dom_sf"/>
</dbReference>
<keyword evidence="1" id="KW-0808">Transferase</keyword>
<dbReference type="PROSITE" id="PS50994">
    <property type="entry name" value="INTEGRASE"/>
    <property type="match status" value="1"/>
</dbReference>
<dbReference type="InterPro" id="IPR001969">
    <property type="entry name" value="Aspartic_peptidase_AS"/>
</dbReference>
<evidence type="ECO:0000256" key="6">
    <source>
        <dbReference type="ARBA" id="ARBA00022918"/>
    </source>
</evidence>
<dbReference type="InterPro" id="IPR001584">
    <property type="entry name" value="Integrase_cat-core"/>
</dbReference>
<sequence>MRHGSTTTQQKPNSSRSSGWKLVVQHQRKQSRSHLPERSYMTIPFLDQRKIKMARPAPTDPTEDRPEYQEATDKMHSRTSPNPGTNKKLHPLVRPSSIIKGFSLTPDTFDKAWLALNERYHCTRDLAYKYCNNILNIKYIKVTNSRNIIELIDTVKLNLRNLELLGIDEEQLGNMLLTAFILKKIDSNMNKDFELSLKENTFPTLQDLLTFLEKHRKGLDHINGKIYPKEDNVRKTFKTYQVNTNLIKCTYCNSSHKLGTCQEFAKLSLDDRIKFVRSKNLCINCLGVNHYANNCKITSTCKVCNRKHHTTLHHYNYQRRQGPISTTEHQANTSEEQNQLQTVNHTVLSNNTSILETNIFLSTALIKVFNPNNDELMCRALIDSGAQKSLITKTLADKLNITQEHTKVKIAGFNSTMQSQVNKIIKVKLSSIYDHFKFETKALIVKDLSNKIPNFYTNNPVWPHLNNLKLADPEFYIPRPIDIIIGADLYLDLIEPGLIKGPRDAPSAMNSKLGWIISGRSNMPNNTTAKILSNKASVVEESEIVQSYGELIQIHYSSAEDVKSHSLPDSITRFSSYSRMKRTLAWCLRFINNSRYPSNKFSGTLTTKEIRSSELKITKVVQECYFSAEINALLSSKALPKTNKLLCLNPFIDQNGILRVGGRLKLSSLSEFQKHPIILPPKSHVTELIIRQCHQEHFHSSFNLTCSILRRTYWIVNGISFVKQILKNCVQCFKVNARPNTQLMGELPSSRTTYIRSFARTGVDLAGPILTKPRLPRSRVKLKSYIALFVCFATKAIHLELVSDLSTGSFIAALRRFTSRRGTPSDIYSDNGTNFKGAAKFLNEQYAFLHASEIQDYITYSEINWHFMPPHAPHFGGIWESNIKSVKMILKKIEATLNQRPLTPLSEDPNDLEALTPAHFLSGPSTSNLPETDNQQANLSINLSSRWKHIQELKKLFILRWKKEYVINLQKRGKWKSAKPNVKIGDLVLIMEQSISSPSWILGRVSKTFHGPDMLIRTVELRTE</sequence>
<dbReference type="Pfam" id="PF03564">
    <property type="entry name" value="DUF1759"/>
    <property type="match status" value="1"/>
</dbReference>
<keyword evidence="6" id="KW-0695">RNA-directed DNA polymerase</keyword>
<keyword evidence="5" id="KW-0378">Hydrolase</keyword>
<dbReference type="PANTHER" id="PTHR47331">
    <property type="entry name" value="PHD-TYPE DOMAIN-CONTAINING PROTEIN"/>
    <property type="match status" value="1"/>
</dbReference>
<dbReference type="InterPro" id="IPR005312">
    <property type="entry name" value="DUF1759"/>
</dbReference>
<dbReference type="InterPro" id="IPR036397">
    <property type="entry name" value="RNaseH_sf"/>
</dbReference>
<evidence type="ECO:0000313" key="9">
    <source>
        <dbReference type="EMBL" id="UYV63553.1"/>
    </source>
</evidence>
<keyword evidence="4" id="KW-0255">Endonuclease</keyword>
<accession>A0ABY6K6R4</accession>